<organism evidence="1 2">
    <name type="scientific">Kribbella koreensis</name>
    <dbReference type="NCBI Taxonomy" id="57909"/>
    <lineage>
        <taxon>Bacteria</taxon>
        <taxon>Bacillati</taxon>
        <taxon>Actinomycetota</taxon>
        <taxon>Actinomycetes</taxon>
        <taxon>Propionibacteriales</taxon>
        <taxon>Kribbellaceae</taxon>
        <taxon>Kribbella</taxon>
    </lineage>
</organism>
<protein>
    <recommendedName>
        <fullName evidence="3">PD-(D/E)XK nuclease superfamily protein</fullName>
    </recommendedName>
</protein>
<evidence type="ECO:0000313" key="2">
    <source>
        <dbReference type="Proteomes" id="UP001500542"/>
    </source>
</evidence>
<reference evidence="1 2" key="1">
    <citation type="journal article" date="2019" name="Int. J. Syst. Evol. Microbiol.">
        <title>The Global Catalogue of Microorganisms (GCM) 10K type strain sequencing project: providing services to taxonomists for standard genome sequencing and annotation.</title>
        <authorList>
            <consortium name="The Broad Institute Genomics Platform"/>
            <consortium name="The Broad Institute Genome Sequencing Center for Infectious Disease"/>
            <person name="Wu L."/>
            <person name="Ma J."/>
        </authorList>
    </citation>
    <scope>NUCLEOTIDE SEQUENCE [LARGE SCALE GENOMIC DNA]</scope>
    <source>
        <strain evidence="1 2">JCM 10977</strain>
    </source>
</reference>
<keyword evidence="2" id="KW-1185">Reference proteome</keyword>
<accession>A0ABN1QRN4</accession>
<dbReference type="EMBL" id="BAAAHK010000009">
    <property type="protein sequence ID" value="GAA0946559.1"/>
    <property type="molecule type" value="Genomic_DNA"/>
</dbReference>
<evidence type="ECO:0008006" key="3">
    <source>
        <dbReference type="Google" id="ProtNLM"/>
    </source>
</evidence>
<gene>
    <name evidence="1" type="ORF">GCM10009554_42550</name>
</gene>
<dbReference type="Proteomes" id="UP001500542">
    <property type="component" value="Unassembled WGS sequence"/>
</dbReference>
<comment type="caution">
    <text evidence="1">The sequence shown here is derived from an EMBL/GenBank/DDBJ whole genome shotgun (WGS) entry which is preliminary data.</text>
</comment>
<sequence>MDSLTRHGTGVRAVFDLLGRDENDLTAALGFTLANCSGLLESIVRRVAPRLSGLDRDQISIDLEVRGAGGRTDLEISVPGEVFVFEAKRGWLLPSVAQLASYAPRIQMRGGGALVTLSQASESLARTQVPAEIDGVPVVHVPWRQVLAHISAVRGSCRGRERMWLDQLDIYLAGVIKVRNVADSWTYCVALNDQRPGGGGALTFREFVTDRLCYFHPYGISGWPTEPPNFIAFRWGGAVRRIHRVIAAEVVPNLLERWPDIPPTEDTVRPHAIYELGPRIPPFEQVPNGAQYRASRLWVLLDQLQTAPTLAQALSQSKALNG</sequence>
<evidence type="ECO:0000313" key="1">
    <source>
        <dbReference type="EMBL" id="GAA0946559.1"/>
    </source>
</evidence>
<name>A0ABN1QRN4_9ACTN</name>
<proteinExistence type="predicted"/>